<dbReference type="Gene3D" id="3.40.225.10">
    <property type="entry name" value="Class II aldolase/adducin N-terminal domain"/>
    <property type="match status" value="1"/>
</dbReference>
<dbReference type="InterPro" id="IPR036409">
    <property type="entry name" value="Aldolase_II/adducin_N_sf"/>
</dbReference>
<dbReference type="GO" id="GO:0008738">
    <property type="term" value="F:L-fuculose-phosphate aldolase activity"/>
    <property type="evidence" value="ECO:0007669"/>
    <property type="project" value="UniProtKB-EC"/>
</dbReference>
<dbReference type="EC" id="4.1.2.17" evidence="4"/>
<feature type="domain" description="Class II aldolase/adducin N-terminal" evidence="3">
    <location>
        <begin position="8"/>
        <end position="185"/>
    </location>
</feature>
<keyword evidence="1" id="KW-0479">Metal-binding</keyword>
<dbReference type="SUPFAM" id="SSF53639">
    <property type="entry name" value="AraD/HMP-PK domain-like"/>
    <property type="match status" value="1"/>
</dbReference>
<organism evidence="4 5">
    <name type="scientific">Dorea hominis</name>
    <dbReference type="NCBI Taxonomy" id="2763040"/>
    <lineage>
        <taxon>Bacteria</taxon>
        <taxon>Bacillati</taxon>
        <taxon>Bacillota</taxon>
        <taxon>Clostridia</taxon>
        <taxon>Lachnospirales</taxon>
        <taxon>Lachnospiraceae</taxon>
        <taxon>Dorea</taxon>
    </lineage>
</organism>
<evidence type="ECO:0000313" key="4">
    <source>
        <dbReference type="EMBL" id="MBC5664852.1"/>
    </source>
</evidence>
<evidence type="ECO:0000313" key="5">
    <source>
        <dbReference type="Proteomes" id="UP000647235"/>
    </source>
</evidence>
<dbReference type="NCBIfam" id="NF005302">
    <property type="entry name" value="PRK06833.1"/>
    <property type="match status" value="1"/>
</dbReference>
<gene>
    <name evidence="4" type="ORF">H8S07_06115</name>
</gene>
<reference evidence="4 5" key="1">
    <citation type="submission" date="2020-08" db="EMBL/GenBank/DDBJ databases">
        <title>Genome public.</title>
        <authorList>
            <person name="Liu C."/>
            <person name="Sun Q."/>
        </authorList>
    </citation>
    <scope>NUCLEOTIDE SEQUENCE [LARGE SCALE GENOMIC DNA]</scope>
    <source>
        <strain evidence="4 5">NSJ-36</strain>
    </source>
</reference>
<sequence>MLMQEEREQIVEYGKKMSADRLTSGTSGNISIYNAEKGYMAISPSGIGYFDVKPEDVVIMDLDANIVDGDKKPSSEWALHTAMYKTKPECRAVVHTHSMYCTVFATLRQPLRAAHYVIADAGVDEVPCAPYCTYGTPELAKAASDTIGDSNAVLLANHGMLACGGSLKSAYSLACGMEFCAELEYRTKTIGGPVYLSKEEMAEVLESFKSYGQPKKKN</sequence>
<protein>
    <submittedName>
        <fullName evidence="4">L-fuculose-phosphate aldolase</fullName>
        <ecNumber evidence="4">4.1.2.17</ecNumber>
    </submittedName>
</protein>
<keyword evidence="2 4" id="KW-0456">Lyase</keyword>
<evidence type="ECO:0000256" key="1">
    <source>
        <dbReference type="ARBA" id="ARBA00022723"/>
    </source>
</evidence>
<proteinExistence type="predicted"/>
<dbReference type="PANTHER" id="PTHR22789">
    <property type="entry name" value="FUCULOSE PHOSPHATE ALDOLASE"/>
    <property type="match status" value="1"/>
</dbReference>
<dbReference type="SMART" id="SM01007">
    <property type="entry name" value="Aldolase_II"/>
    <property type="match status" value="1"/>
</dbReference>
<dbReference type="InterPro" id="IPR050197">
    <property type="entry name" value="Aldolase_class_II_sugar_metab"/>
</dbReference>
<comment type="caution">
    <text evidence="4">The sequence shown here is derived from an EMBL/GenBank/DDBJ whole genome shotgun (WGS) entry which is preliminary data.</text>
</comment>
<dbReference type="Pfam" id="PF00596">
    <property type="entry name" value="Aldolase_II"/>
    <property type="match status" value="1"/>
</dbReference>
<evidence type="ECO:0000256" key="2">
    <source>
        <dbReference type="ARBA" id="ARBA00023239"/>
    </source>
</evidence>
<name>A0ABR7EU20_9FIRM</name>
<dbReference type="RefSeq" id="WP_117537961.1">
    <property type="nucleotide sequence ID" value="NZ_JACOOY010000006.1"/>
</dbReference>
<dbReference type="PANTHER" id="PTHR22789:SF0">
    <property type="entry name" value="3-OXO-TETRONATE 4-PHOSPHATE DECARBOXYLASE-RELATED"/>
    <property type="match status" value="1"/>
</dbReference>
<dbReference type="Proteomes" id="UP000647235">
    <property type="component" value="Unassembled WGS sequence"/>
</dbReference>
<evidence type="ECO:0000259" key="3">
    <source>
        <dbReference type="SMART" id="SM01007"/>
    </source>
</evidence>
<dbReference type="InterPro" id="IPR001303">
    <property type="entry name" value="Aldolase_II/adducin_N"/>
</dbReference>
<dbReference type="EMBL" id="JACOOY010000006">
    <property type="protein sequence ID" value="MBC5664852.1"/>
    <property type="molecule type" value="Genomic_DNA"/>
</dbReference>
<accession>A0ABR7EU20</accession>
<keyword evidence="5" id="KW-1185">Reference proteome</keyword>